<evidence type="ECO:0008006" key="4">
    <source>
        <dbReference type="Google" id="ProtNLM"/>
    </source>
</evidence>
<keyword evidence="1" id="KW-0812">Transmembrane</keyword>
<sequence length="115" mass="13971">MKDTNNDDQTQKYSYYMHHNEQQMQVKQFSMFNNTTIKTRCNLNIGIIFKAYILCFLLQVYVIYLDLQKKYKLLKIQIILLQLLILKIKRELYYKPMSDIRNTKLLLVQKTKLLI</sequence>
<reference evidence="2 3" key="1">
    <citation type="journal article" date="2014" name="PLoS Genet.">
        <title>The Genome of Spironucleus salmonicida Highlights a Fish Pathogen Adapted to Fluctuating Environments.</title>
        <authorList>
            <person name="Xu F."/>
            <person name="Jerlstrom-Hultqvist J."/>
            <person name="Einarsson E."/>
            <person name="Astvaldsson A."/>
            <person name="Svard S.G."/>
            <person name="Andersson J.O."/>
        </authorList>
    </citation>
    <scope>NUCLEOTIDE SEQUENCE [LARGE SCALE GENOMIC DNA]</scope>
    <source>
        <strain evidence="2 3">ATCC 50377</strain>
    </source>
</reference>
<dbReference type="KEGG" id="ssao:94295190"/>
<dbReference type="RefSeq" id="XP_067768586.1">
    <property type="nucleotide sequence ID" value="XM_067905104.1"/>
</dbReference>
<keyword evidence="3" id="KW-1185">Reference proteome</keyword>
<dbReference type="GeneID" id="94295190"/>
<dbReference type="EMBL" id="AUWU02000001">
    <property type="protein sequence ID" value="KAH0577813.1"/>
    <property type="molecule type" value="Genomic_DNA"/>
</dbReference>
<keyword evidence="1" id="KW-0472">Membrane</keyword>
<protein>
    <recommendedName>
        <fullName evidence="4">Transmembrane protein</fullName>
    </recommendedName>
</protein>
<proteinExistence type="predicted"/>
<evidence type="ECO:0000256" key="1">
    <source>
        <dbReference type="SAM" id="Phobius"/>
    </source>
</evidence>
<feature type="transmembrane region" description="Helical" evidence="1">
    <location>
        <begin position="47"/>
        <end position="65"/>
    </location>
</feature>
<comment type="caution">
    <text evidence="2">The sequence shown here is derived from an EMBL/GenBank/DDBJ whole genome shotgun (WGS) entry which is preliminary data.</text>
</comment>
<dbReference type="Proteomes" id="UP000018208">
    <property type="component" value="Unassembled WGS sequence"/>
</dbReference>
<organism evidence="2 3">
    <name type="scientific">Spironucleus salmonicida</name>
    <dbReference type="NCBI Taxonomy" id="348837"/>
    <lineage>
        <taxon>Eukaryota</taxon>
        <taxon>Metamonada</taxon>
        <taxon>Diplomonadida</taxon>
        <taxon>Hexamitidae</taxon>
        <taxon>Hexamitinae</taxon>
        <taxon>Spironucleus</taxon>
    </lineage>
</organism>
<gene>
    <name evidence="2" type="ORF">SS50377_21167</name>
</gene>
<dbReference type="AlphaFoldDB" id="A0A9P8M2X3"/>
<evidence type="ECO:0000313" key="2">
    <source>
        <dbReference type="EMBL" id="KAH0577813.1"/>
    </source>
</evidence>
<keyword evidence="1" id="KW-1133">Transmembrane helix</keyword>
<accession>A0A9P8M2X3</accession>
<evidence type="ECO:0000313" key="3">
    <source>
        <dbReference type="Proteomes" id="UP000018208"/>
    </source>
</evidence>
<name>A0A9P8M2X3_9EUKA</name>